<accession>A0A518GYW3</accession>
<protein>
    <submittedName>
        <fullName evidence="7">Prenyltransferase</fullName>
    </submittedName>
</protein>
<dbReference type="RefSeq" id="WP_145268183.1">
    <property type="nucleotide sequence ID" value="NZ_CP036426.1"/>
</dbReference>
<feature type="transmembrane region" description="Helical" evidence="6">
    <location>
        <begin position="12"/>
        <end position="34"/>
    </location>
</feature>
<dbReference type="AlphaFoldDB" id="A0A518GYW3"/>
<keyword evidence="7" id="KW-0808">Transferase</keyword>
<dbReference type="Pfam" id="PF01040">
    <property type="entry name" value="UbiA"/>
    <property type="match status" value="1"/>
</dbReference>
<evidence type="ECO:0000256" key="3">
    <source>
        <dbReference type="ARBA" id="ARBA00022692"/>
    </source>
</evidence>
<dbReference type="Gene3D" id="1.10.357.140">
    <property type="entry name" value="UbiA prenyltransferase"/>
    <property type="match status" value="1"/>
</dbReference>
<dbReference type="InterPro" id="IPR000537">
    <property type="entry name" value="UbiA_prenyltransferase"/>
</dbReference>
<feature type="transmembrane region" description="Helical" evidence="6">
    <location>
        <begin position="187"/>
        <end position="205"/>
    </location>
</feature>
<reference evidence="7 8" key="1">
    <citation type="submission" date="2019-02" db="EMBL/GenBank/DDBJ databases">
        <title>Deep-cultivation of Planctomycetes and their phenomic and genomic characterization uncovers novel biology.</title>
        <authorList>
            <person name="Wiegand S."/>
            <person name="Jogler M."/>
            <person name="Boedeker C."/>
            <person name="Pinto D."/>
            <person name="Vollmers J."/>
            <person name="Rivas-Marin E."/>
            <person name="Kohn T."/>
            <person name="Peeters S.H."/>
            <person name="Heuer A."/>
            <person name="Rast P."/>
            <person name="Oberbeckmann S."/>
            <person name="Bunk B."/>
            <person name="Jeske O."/>
            <person name="Meyerdierks A."/>
            <person name="Storesund J.E."/>
            <person name="Kallscheuer N."/>
            <person name="Luecker S."/>
            <person name="Lage O.M."/>
            <person name="Pohl T."/>
            <person name="Merkel B.J."/>
            <person name="Hornburger P."/>
            <person name="Mueller R.-W."/>
            <person name="Bruemmer F."/>
            <person name="Labrenz M."/>
            <person name="Spormann A.M."/>
            <person name="Op den Camp H."/>
            <person name="Overmann J."/>
            <person name="Amann R."/>
            <person name="Jetten M.S.M."/>
            <person name="Mascher T."/>
            <person name="Medema M.H."/>
            <person name="Devos D.P."/>
            <person name="Kaster A.-K."/>
            <person name="Ovreas L."/>
            <person name="Rohde M."/>
            <person name="Galperin M.Y."/>
            <person name="Jogler C."/>
        </authorList>
    </citation>
    <scope>NUCLEOTIDE SEQUENCE [LARGE SCALE GENOMIC DNA]</scope>
    <source>
        <strain evidence="7 8">ElP</strain>
    </source>
</reference>
<name>A0A518GYW3_9BACT</name>
<evidence type="ECO:0000256" key="4">
    <source>
        <dbReference type="ARBA" id="ARBA00022989"/>
    </source>
</evidence>
<dbReference type="PANTHER" id="PTHR42723">
    <property type="entry name" value="CHLOROPHYLL SYNTHASE"/>
    <property type="match status" value="1"/>
</dbReference>
<dbReference type="OrthoDB" id="2908954at2"/>
<dbReference type="KEGG" id="tpla:ElP_16670"/>
<feature type="transmembrane region" description="Helical" evidence="6">
    <location>
        <begin position="157"/>
        <end position="175"/>
    </location>
</feature>
<evidence type="ECO:0000256" key="2">
    <source>
        <dbReference type="ARBA" id="ARBA00022475"/>
    </source>
</evidence>
<dbReference type="EMBL" id="CP036426">
    <property type="protein sequence ID" value="QDV33788.1"/>
    <property type="molecule type" value="Genomic_DNA"/>
</dbReference>
<dbReference type="InterPro" id="IPR050475">
    <property type="entry name" value="Prenyltransferase_related"/>
</dbReference>
<feature type="transmembrane region" description="Helical" evidence="6">
    <location>
        <begin position="225"/>
        <end position="243"/>
    </location>
</feature>
<keyword evidence="5 6" id="KW-0472">Membrane</keyword>
<feature type="transmembrane region" description="Helical" evidence="6">
    <location>
        <begin position="84"/>
        <end position="104"/>
    </location>
</feature>
<evidence type="ECO:0000256" key="5">
    <source>
        <dbReference type="ARBA" id="ARBA00023136"/>
    </source>
</evidence>
<dbReference type="PANTHER" id="PTHR42723:SF1">
    <property type="entry name" value="CHLOROPHYLL SYNTHASE, CHLOROPLASTIC"/>
    <property type="match status" value="1"/>
</dbReference>
<dbReference type="Proteomes" id="UP000317835">
    <property type="component" value="Chromosome"/>
</dbReference>
<sequence>MRRLKPYFQLVRLPNVFTAAADSLSGWLLVGGALVDVGGWLPLVLASMAIYASGIALNDVFDLELDRVERPGRPLPSGRVSRRFAVVLAVVLLAFGLASASVVGTRPAVVASALIAGVVAYDAGIRRTVLGPELMGACRGLNVLLGMSLAPGLGGPTAWAVAGGMAVFIVGVTWISRFETAVGRRAAPAAGMALQAIGLSALVWAASSAAMLPQPGPAPSRADRVFMLAIGLAILAIASARILRASGRAVADPRPQTLQLAVKTGILSLIWLHVGVVAGSRGPVEAIAVALLWIPSALAARWIYST</sequence>
<evidence type="ECO:0000256" key="6">
    <source>
        <dbReference type="SAM" id="Phobius"/>
    </source>
</evidence>
<evidence type="ECO:0000313" key="7">
    <source>
        <dbReference type="EMBL" id="QDV33788.1"/>
    </source>
</evidence>
<keyword evidence="3 6" id="KW-0812">Transmembrane</keyword>
<dbReference type="InterPro" id="IPR044878">
    <property type="entry name" value="UbiA_sf"/>
</dbReference>
<keyword evidence="4 6" id="KW-1133">Transmembrane helix</keyword>
<organism evidence="7 8">
    <name type="scientific">Tautonia plasticadhaerens</name>
    <dbReference type="NCBI Taxonomy" id="2527974"/>
    <lineage>
        <taxon>Bacteria</taxon>
        <taxon>Pseudomonadati</taxon>
        <taxon>Planctomycetota</taxon>
        <taxon>Planctomycetia</taxon>
        <taxon>Isosphaerales</taxon>
        <taxon>Isosphaeraceae</taxon>
        <taxon>Tautonia</taxon>
    </lineage>
</organism>
<evidence type="ECO:0000313" key="8">
    <source>
        <dbReference type="Proteomes" id="UP000317835"/>
    </source>
</evidence>
<keyword evidence="2" id="KW-1003">Cell membrane</keyword>
<dbReference type="GO" id="GO:0016020">
    <property type="term" value="C:membrane"/>
    <property type="evidence" value="ECO:0007669"/>
    <property type="project" value="UniProtKB-SubCell"/>
</dbReference>
<gene>
    <name evidence="7" type="ORF">ElP_16670</name>
</gene>
<feature type="transmembrane region" description="Helical" evidence="6">
    <location>
        <begin position="264"/>
        <end position="280"/>
    </location>
</feature>
<dbReference type="GO" id="GO:0016765">
    <property type="term" value="F:transferase activity, transferring alkyl or aryl (other than methyl) groups"/>
    <property type="evidence" value="ECO:0007669"/>
    <property type="project" value="InterPro"/>
</dbReference>
<feature type="transmembrane region" description="Helical" evidence="6">
    <location>
        <begin position="286"/>
        <end position="304"/>
    </location>
</feature>
<evidence type="ECO:0000256" key="1">
    <source>
        <dbReference type="ARBA" id="ARBA00004141"/>
    </source>
</evidence>
<proteinExistence type="predicted"/>
<keyword evidence="8" id="KW-1185">Reference proteome</keyword>
<feature type="transmembrane region" description="Helical" evidence="6">
    <location>
        <begin position="40"/>
        <end position="63"/>
    </location>
</feature>
<comment type="subcellular location">
    <subcellularLocation>
        <location evidence="1">Membrane</location>
        <topology evidence="1">Multi-pass membrane protein</topology>
    </subcellularLocation>
</comment>
<dbReference type="CDD" id="cd13964">
    <property type="entry name" value="PT_UbiA_1"/>
    <property type="match status" value="1"/>
</dbReference>